<dbReference type="EMBL" id="LN649230">
    <property type="protein sequence ID" value="CEI61403.1"/>
    <property type="molecule type" value="Genomic_DNA"/>
</dbReference>
<dbReference type="AlphaFoldDB" id="A0A2L2T1R2"/>
<reference evidence="2" key="1">
    <citation type="submission" date="2014-10" db="EMBL/GenBank/DDBJ databases">
        <authorList>
            <person name="King R."/>
        </authorList>
    </citation>
    <scope>NUCLEOTIDE SEQUENCE [LARGE SCALE GENOMIC DNA]</scope>
    <source>
        <strain evidence="2">A3/5</strain>
    </source>
</reference>
<keyword evidence="2" id="KW-1185">Reference proteome</keyword>
<proteinExistence type="predicted"/>
<evidence type="ECO:0000313" key="1">
    <source>
        <dbReference type="EMBL" id="CEI61403.1"/>
    </source>
</evidence>
<dbReference type="STRING" id="56646.A0A2L2T1R2"/>
<organism evidence="1 2">
    <name type="scientific">Fusarium venenatum</name>
    <dbReference type="NCBI Taxonomy" id="56646"/>
    <lineage>
        <taxon>Eukaryota</taxon>
        <taxon>Fungi</taxon>
        <taxon>Dikarya</taxon>
        <taxon>Ascomycota</taxon>
        <taxon>Pezizomycotina</taxon>
        <taxon>Sordariomycetes</taxon>
        <taxon>Hypocreomycetidae</taxon>
        <taxon>Hypocreales</taxon>
        <taxon>Nectriaceae</taxon>
        <taxon>Fusarium</taxon>
    </lineage>
</organism>
<accession>A0A2L2T1R2</accession>
<evidence type="ECO:0000313" key="2">
    <source>
        <dbReference type="Proteomes" id="UP000245910"/>
    </source>
</evidence>
<name>A0A2L2T1R2_9HYPO</name>
<protein>
    <submittedName>
        <fullName evidence="1">Uncharacterized protein</fullName>
    </submittedName>
</protein>
<dbReference type="Proteomes" id="UP000245910">
    <property type="component" value="Chromosome II"/>
</dbReference>
<sequence length="235" mass="26864">MPNATNPLEQTCAVMALVPIVDSIDTSPISTDATTQPKHFEPITERWRRSFLQLVFLQKTHKRNIIAGTSDSDALVTEDNSVLADQLQNAITYINIRKNALTFEELHMLLLGTEDFRQLKICIDVYLSWRPVLSTESNYMIQNQVVDIFTKVDLDDDLNMEDCAAVISHLIARGLDIFKSYDYETSTLTRILRRRRTSDEAVEAVHRWLDLLELAGVGVETYLRVERQRCLASCN</sequence>